<dbReference type="RefSeq" id="WP_082970613.1">
    <property type="nucleotide sequence ID" value="NZ_BAAAFS010000001.1"/>
</dbReference>
<evidence type="ECO:0000259" key="5">
    <source>
        <dbReference type="Pfam" id="PF24489"/>
    </source>
</evidence>
<dbReference type="OrthoDB" id="109844at2"/>
<organism evidence="7 8">
    <name type="scientific">Morganella psychrotolerans</name>
    <dbReference type="NCBI Taxonomy" id="368603"/>
    <lineage>
        <taxon>Bacteria</taxon>
        <taxon>Pseudomonadati</taxon>
        <taxon>Pseudomonadota</taxon>
        <taxon>Gammaproteobacteria</taxon>
        <taxon>Enterobacterales</taxon>
        <taxon>Morganellaceae</taxon>
        <taxon>Morganella</taxon>
    </lineage>
</organism>
<evidence type="ECO:0000259" key="2">
    <source>
        <dbReference type="Pfam" id="PF09327"/>
    </source>
</evidence>
<name>A0A5M9R8U2_9GAMM</name>
<evidence type="ECO:0000256" key="1">
    <source>
        <dbReference type="SAM" id="Coils"/>
    </source>
</evidence>
<dbReference type="InterPro" id="IPR032876">
    <property type="entry name" value="J_dom"/>
</dbReference>
<feature type="domain" description="Tip attachment protein J" evidence="3">
    <location>
        <begin position="340"/>
        <end position="495"/>
    </location>
</feature>
<comment type="caution">
    <text evidence="7">The sequence shown here is derived from an EMBL/GenBank/DDBJ whole genome shotgun (WGS) entry which is preliminary data.</text>
</comment>
<feature type="coiled-coil region" evidence="1">
    <location>
        <begin position="943"/>
        <end position="977"/>
    </location>
</feature>
<dbReference type="PANTHER" id="PTHR36251:SF2">
    <property type="entry name" value="GIFSY-2 PROPHAGE HOST SPECIFICITY PROTEIN J, PHAGE LAMBDA"/>
    <property type="match status" value="1"/>
</dbReference>
<sequence>MGKGGGGQRTPYEAPNDLSSRQKISLIDLISEGPIEGPEEINNVIDDLTCVYLDDTPVIDGSGNSTVNGMTIQWRSGTLEQPALQGFTSSANEVPVGIEMKCNQPVTRTITAPDIDRLRLTFGTQSLVESKANGDSVATTVRLIIQIQRNGSWITEKNISIAGKRSNSPYLMAVILDNLPPAPFSIRMTRLTSDSHSDRLRNNTVWSGYSELIDINQIYPGSAVAGLTFESEQFGNKFPRRNYLIKGRIIPVPSNYHPDTRQYTGIWDGTFKPSWTDNPAWVLWDLLTHPRYGLGQRLKIAEVDKFALYMIGQYCDREVDDGFGGREPRVRCNAYITDLRKAYDVISELCSSMRIMPVWNGQMLTFVQDRASDSVWPYTNANVAEGVFEYSFSPVKARHNIIEVRFVDPDNGWKTSIEQVSDDISVAKNGRNVLRVSAFGCTSRGQAHRHGLWILTTEKLETRTVEFKIGAEGLRHTPGDIFEVADNDWVAAQIGGRILSVDHENKTLLLDRDIEKPVNGDAYVSLIDGSGMPKTIKVIGYPAGNQIIPEAIPEGTAAHSVWALTLPSLRRRLFRAVSLADNGDGSFTVTAVQHEPAKEAIVDKGAVFEPKPDTPASGFIPPVENLTVEITSDNEAWQAEAAWNSPYALRGMAYHLKLLMGERVAGTAMTKDSFYRFSGMPEGDYTLVVTPQNDRGQKGEPISTKFSVNPPEAPSQIDVAPGYFSLSVVPRAAGRNSLRNQYEFWFSEEQIKDHREIESAASYLGNGSMWVIQGSNLKAGQRYFVYVRSVNIVGKSGFTEGSGIPESHAGEILQQANRDFQQSDVIKQLNNDIGYLSSAKQLHDQNIRNLNIGLKLTDNRNKSEIKGLKDKLQISDDGVSQAKSELSHKLTKNQQDLGRVESDLRAQGNKITEIKSSDNSNKSEIRGLKVRLQSNDTAVSNLKSEVNNKLRQSNQVLGKVENELKTQSNKIAEIKSSDNSNKSEIRGLKGRLQSNDTAVSNLKSEVNNKLRQNSQDIDKITDDLRTQSNLIKTDKRELTSATNKNISEINRIERAYTNKERSWSQTISEVKSSVGEIKSSVLSNTNSITTLNRTFSQSEQQVQAVLKSQEAVINTKTTAMFEQNRNGYALHSVNAGIRVHGIEHKAGMVIGAEVSHGKVKTSIGFSADSFAFYNPATKSMDLFMYIKNGQVFMRESFINKAWLNSVVVSNKMESDNYIPGKKGFIMDAKKNSFEMNANEGGSSLSFNGSGLCLRDSNGNIRIEIGLKEDDDESDYDWSEDDE</sequence>
<gene>
    <name evidence="7" type="ORF">F4V73_02245</name>
</gene>
<feature type="domain" description="Tip attachment protein J central straight fiber" evidence="2">
    <location>
        <begin position="1113"/>
        <end position="1241"/>
    </location>
</feature>
<evidence type="ECO:0000313" key="7">
    <source>
        <dbReference type="EMBL" id="KAA8716719.1"/>
    </source>
</evidence>
<proteinExistence type="predicted"/>
<evidence type="ECO:0000259" key="4">
    <source>
        <dbReference type="Pfam" id="PF24421"/>
    </source>
</evidence>
<dbReference type="EMBL" id="VXKB01000001">
    <property type="protein sequence ID" value="KAA8716719.1"/>
    <property type="molecule type" value="Genomic_DNA"/>
</dbReference>
<evidence type="ECO:0000259" key="6">
    <source>
        <dbReference type="Pfam" id="PF24801"/>
    </source>
</evidence>
<dbReference type="InterPro" id="IPR057587">
    <property type="entry name" value="GpJ_Ig_second"/>
</dbReference>
<keyword evidence="1" id="KW-0175">Coiled coil</keyword>
<evidence type="ECO:0000259" key="3">
    <source>
        <dbReference type="Pfam" id="PF13550"/>
    </source>
</evidence>
<dbReference type="Pfam" id="PF24421">
    <property type="entry name" value="Ig_J"/>
    <property type="match status" value="1"/>
</dbReference>
<dbReference type="InterPro" id="IPR053171">
    <property type="entry name" value="Viral_Tip_Attach_Protein"/>
</dbReference>
<feature type="domain" description="Tip attachment protein J second Ig-like" evidence="5">
    <location>
        <begin position="713"/>
        <end position="815"/>
    </location>
</feature>
<dbReference type="InterPro" id="IPR055383">
    <property type="entry name" value="FN3-1_GpJ"/>
</dbReference>
<dbReference type="PANTHER" id="PTHR36251">
    <property type="entry name" value="FELS-1 PROPHAGE HOST SPECIFICITY PROTEIN-RELATED"/>
    <property type="match status" value="1"/>
</dbReference>
<evidence type="ECO:0000313" key="8">
    <source>
        <dbReference type="Proteomes" id="UP000322181"/>
    </source>
</evidence>
<feature type="domain" description="Tip attachment protein J HDII-ins2" evidence="6">
    <location>
        <begin position="91"/>
        <end position="214"/>
    </location>
</feature>
<dbReference type="Pfam" id="PF24489">
    <property type="entry name" value="Ig_J_second"/>
    <property type="match status" value="1"/>
</dbReference>
<accession>A0A5M9R8U2</accession>
<protein>
    <submittedName>
        <fullName evidence="7">DUF1983 domain-containing protein</fullName>
    </submittedName>
</protein>
<dbReference type="Pfam" id="PF24801">
    <property type="entry name" value="FNIII-A_GpJ"/>
    <property type="match status" value="1"/>
</dbReference>
<feature type="domain" description="Tip attachment protein J Fn3-1" evidence="4">
    <location>
        <begin position="612"/>
        <end position="711"/>
    </location>
</feature>
<dbReference type="Pfam" id="PF13550">
    <property type="entry name" value="Phage-tail_3"/>
    <property type="match status" value="1"/>
</dbReference>
<reference evidence="7 8" key="1">
    <citation type="submission" date="2019-09" db="EMBL/GenBank/DDBJ databases">
        <title>Draft genome sequence of various Type strains from the CCUG.</title>
        <authorList>
            <person name="Pineiro-Iglesias B."/>
            <person name="Tunovic T."/>
            <person name="Unosson C."/>
            <person name="Inganas E."/>
            <person name="Ohlen M."/>
            <person name="Cardew S."/>
            <person name="Jensie-Markopoulos S."/>
            <person name="Salva-Serra F."/>
            <person name="Jaen-Luchoro D."/>
            <person name="Karlsson R."/>
            <person name="Svensson-Stadler L."/>
            <person name="Chun J."/>
            <person name="Moore E."/>
        </authorList>
    </citation>
    <scope>NUCLEOTIDE SEQUENCE [LARGE SCALE GENOMIC DNA]</scope>
    <source>
        <strain evidence="7 8">CCUG 53682T</strain>
    </source>
</reference>
<dbReference type="InterPro" id="IPR015406">
    <property type="entry name" value="GpJ_CSF"/>
</dbReference>
<dbReference type="Pfam" id="PF09327">
    <property type="entry name" value="Phage_Tail_Tip"/>
    <property type="match status" value="1"/>
</dbReference>
<dbReference type="Proteomes" id="UP000322181">
    <property type="component" value="Unassembled WGS sequence"/>
</dbReference>
<dbReference type="InterPro" id="IPR055385">
    <property type="entry name" value="GpJ_HDII-ins2"/>
</dbReference>